<dbReference type="RefSeq" id="WP_408054676.1">
    <property type="nucleotide sequence ID" value="NZ_AP035884.1"/>
</dbReference>
<dbReference type="EMBL" id="AP035884">
    <property type="protein sequence ID" value="BFP56982.1"/>
    <property type="molecule type" value="Genomic_DNA"/>
</dbReference>
<dbReference type="GO" id="GO:0008610">
    <property type="term" value="P:lipid biosynthetic process"/>
    <property type="evidence" value="ECO:0007669"/>
    <property type="project" value="UniProtKB-ARBA"/>
</dbReference>
<dbReference type="InterPro" id="IPR010071">
    <property type="entry name" value="AA_adenyl_dom"/>
</dbReference>
<dbReference type="GO" id="GO:0016874">
    <property type="term" value="F:ligase activity"/>
    <property type="evidence" value="ECO:0007669"/>
    <property type="project" value="UniProtKB-KW"/>
</dbReference>
<dbReference type="GO" id="GO:0072330">
    <property type="term" value="P:monocarboxylic acid biosynthetic process"/>
    <property type="evidence" value="ECO:0007669"/>
    <property type="project" value="UniProtKB-ARBA"/>
</dbReference>
<dbReference type="Gene3D" id="3.40.50.1820">
    <property type="entry name" value="alpha/beta hydrolase"/>
    <property type="match status" value="1"/>
</dbReference>
<dbReference type="Gene3D" id="1.10.1200.10">
    <property type="entry name" value="ACP-like"/>
    <property type="match status" value="1"/>
</dbReference>
<dbReference type="InterPro" id="IPR025110">
    <property type="entry name" value="AMP-bd_C"/>
</dbReference>
<comment type="cofactor">
    <cofactor evidence="1">
        <name>pantetheine 4'-phosphate</name>
        <dbReference type="ChEBI" id="CHEBI:47942"/>
    </cofactor>
</comment>
<dbReference type="PROSITE" id="PS00455">
    <property type="entry name" value="AMP_BINDING"/>
    <property type="match status" value="1"/>
</dbReference>
<feature type="domain" description="Carrier" evidence="9">
    <location>
        <begin position="985"/>
        <end position="1060"/>
    </location>
</feature>
<dbReference type="KEGG" id="stcm:SCMC78_67890"/>
<comment type="similarity">
    <text evidence="3">Belongs to the ATP-dependent AMP-binding enzyme family. MbtB subfamily.</text>
</comment>
<evidence type="ECO:0000256" key="6">
    <source>
        <dbReference type="ARBA" id="ARBA00022553"/>
    </source>
</evidence>
<dbReference type="PANTHER" id="PTHR45527:SF10">
    <property type="entry name" value="PYOCHELIN SYNTHASE PCHF"/>
    <property type="match status" value="1"/>
</dbReference>
<dbReference type="NCBIfam" id="TIGR01733">
    <property type="entry name" value="AA-adenyl-dom"/>
    <property type="match status" value="1"/>
</dbReference>
<dbReference type="InterPro" id="IPR057737">
    <property type="entry name" value="Condensation_MtbB-like"/>
</dbReference>
<evidence type="ECO:0000313" key="10">
    <source>
        <dbReference type="EMBL" id="BFP56982.1"/>
    </source>
</evidence>
<dbReference type="Pfam" id="PF00668">
    <property type="entry name" value="Condensation"/>
    <property type="match status" value="1"/>
</dbReference>
<evidence type="ECO:0000256" key="5">
    <source>
        <dbReference type="ARBA" id="ARBA00022450"/>
    </source>
</evidence>
<dbReference type="SUPFAM" id="SSF53474">
    <property type="entry name" value="alpha/beta-Hydrolases"/>
    <property type="match status" value="1"/>
</dbReference>
<dbReference type="Gene3D" id="3.30.559.10">
    <property type="entry name" value="Chloramphenicol acetyltransferase-like domain"/>
    <property type="match status" value="1"/>
</dbReference>
<dbReference type="InterPro" id="IPR009081">
    <property type="entry name" value="PP-bd_ACP"/>
</dbReference>
<dbReference type="InterPro" id="IPR020845">
    <property type="entry name" value="AMP-binding_CS"/>
</dbReference>
<dbReference type="GO" id="GO:0031177">
    <property type="term" value="F:phosphopantetheine binding"/>
    <property type="evidence" value="ECO:0007669"/>
    <property type="project" value="InterPro"/>
</dbReference>
<evidence type="ECO:0000256" key="1">
    <source>
        <dbReference type="ARBA" id="ARBA00001957"/>
    </source>
</evidence>
<dbReference type="CDD" id="cd19535">
    <property type="entry name" value="Cyc_NRPS"/>
    <property type="match status" value="1"/>
</dbReference>
<dbReference type="InterPro" id="IPR001031">
    <property type="entry name" value="Thioesterase"/>
</dbReference>
<protein>
    <recommendedName>
        <fullName evidence="4">Phenyloxazoline synthase MbtB</fullName>
    </recommendedName>
    <alternativeName>
        <fullName evidence="8">Mycobactin synthetase protein B</fullName>
    </alternativeName>
</protein>
<evidence type="ECO:0000256" key="2">
    <source>
        <dbReference type="ARBA" id="ARBA00005102"/>
    </source>
</evidence>
<sequence length="1344" mass="145433">MSAYEPFPLTPLQEGYLVGMSRMVELGGFHPSYYAEFDLVDLDLDRARQALAVLVRRHGHLRVVIDTDTGSQRVLPEAETTRLPFRTTDLTALSEQDQQAALFATRERMCREGVDPSRWPLFEVVVQRVRERRFRAHIAMSLLLLDGRGIRRVVDEWRTYYHDPAAGLPVPDTTYRDCRLALQAYESTPAYQEQWRYWEERLDTLPEGPRLPLAVQPSAIASVRFRRRTHHLTQDRWRRLTATFREHRVLPTTGLLHVFAEVLGAWAESPRFSLNMLHQNWAASRPDMAGVVGQFGATLPLAVDLGGPAGFWERAGALQRQVMRDLRNADVAGVRITRELTARRGWTSRAALPYVFTSMLGPGAAAGAGAAGASAPGRLACREVHSDLRTPQVLIDNQLHDGAAGGVDCVWDVVDEAFPTGLADLMFDAYADMLDLLSGPGAGSHEPDPVPAAHRSVIAALNTSGPPPTERLEDGFLRSAARTPEAVAVMSPHRTLTYGELEVASRAVANRLRSSGIGREDVVPVVMAKGWEQVVGVLGVLRAGAAYCPVDTGLPAERIAELLDSCSARAVLVQTHTAPGAEALGDRPLLAVDEVGTEPDGSLPTAAEAAGGPEDLAYIIYTSGSTGRPKGVMIEHRAAVNTLLDVNERVALAPSDRVFGISSLSFDLSVWDVFGTLAAGAALVLPAATSRPDPVGWAARAADCGATVWNSVPALAQMLAEATEPGAAPPVRAFLMSGDWIPTTLPDLLRSRWPDVRLVAMGGATEASVWSNIHEIDEVDPAWPSIPYGVPLRNQTMRVLDHRLGLCPPWAVGRIHIGGSGLSRGYWADEERTAERFFHHPDTGERLYWTGDLGCYRPDGTIEFLGREDRQLKIQGFRVEPGEVEAAAREHPAIRECVVDGAQAPGGQRRLVALVVPDDGAALDDRTVLAHLRSRLPHYLVPAQVHLLPRLPLTPNGKVDVASALVDIAARERMRPAVPEAARSADTTGLLARLGALWTELLGLPAVGPDDDFFSLGGNSLLALRLVNRVQADLGVELPFGQVFEAPTLRALAARIGEHEPGRTATCRVTLSSGAEQRSGEQELFLFHPVGGSVTSYTALARHWPGTVHAFQSRALAEGTPTAGDPDLETMAAAYLAEIQQLRPEGPYALGGWSMGGVIAYEVARLLAEQGHQAALFMIDSDLTEDRTARSEADRHAEFLGDLAGGRLPAEAREVLRAAPAGQLMEAGTAAAVRHGWLPAETGVQQYALLMRVHAHNLDVLNAYRPEKCEVPALLLVADRVERPDPVAAWRDLCPGIEAEAWPHDHYAIVGPDVLPAIAERAAAWLGTRVPAASGTTQGPQEGR</sequence>
<dbReference type="Gene3D" id="2.30.38.10">
    <property type="entry name" value="Luciferase, Domain 3"/>
    <property type="match status" value="1"/>
</dbReference>
<keyword evidence="6" id="KW-0597">Phosphoprotein</keyword>
<dbReference type="InterPro" id="IPR036736">
    <property type="entry name" value="ACP-like_sf"/>
</dbReference>
<dbReference type="Gene3D" id="3.30.300.30">
    <property type="match status" value="1"/>
</dbReference>
<dbReference type="FunFam" id="3.40.50.980:FF:000001">
    <property type="entry name" value="Non-ribosomal peptide synthetase"/>
    <property type="match status" value="1"/>
</dbReference>
<dbReference type="InterPro" id="IPR023213">
    <property type="entry name" value="CAT-like_dom_sf"/>
</dbReference>
<evidence type="ECO:0000256" key="8">
    <source>
        <dbReference type="ARBA" id="ARBA00033440"/>
    </source>
</evidence>
<dbReference type="SUPFAM" id="SSF56801">
    <property type="entry name" value="Acetyl-CoA synthetase-like"/>
    <property type="match status" value="1"/>
</dbReference>
<dbReference type="InterPro" id="IPR020459">
    <property type="entry name" value="AMP-binding"/>
</dbReference>
<keyword evidence="7" id="KW-0436">Ligase</keyword>
<dbReference type="SMART" id="SM00824">
    <property type="entry name" value="PKS_TE"/>
    <property type="match status" value="1"/>
</dbReference>
<dbReference type="Pfam" id="PF13193">
    <property type="entry name" value="AMP-binding_C"/>
    <property type="match status" value="1"/>
</dbReference>
<organism evidence="10">
    <name type="scientific">Streptomyces sp. CMC78</name>
    <dbReference type="NCBI Taxonomy" id="3231512"/>
    <lineage>
        <taxon>Bacteria</taxon>
        <taxon>Bacillati</taxon>
        <taxon>Actinomycetota</taxon>
        <taxon>Actinomycetes</taxon>
        <taxon>Kitasatosporales</taxon>
        <taxon>Streptomycetaceae</taxon>
        <taxon>Streptomyces</taxon>
    </lineage>
</organism>
<dbReference type="InterPro" id="IPR006162">
    <property type="entry name" value="Ppantetheine_attach_site"/>
</dbReference>
<accession>A0AB33KMF0</accession>
<dbReference type="Gene3D" id="3.30.559.30">
    <property type="entry name" value="Nonribosomal peptide synthetase, condensation domain"/>
    <property type="match status" value="1"/>
</dbReference>
<dbReference type="PROSITE" id="PS00012">
    <property type="entry name" value="PHOSPHOPANTETHEINE"/>
    <property type="match status" value="1"/>
</dbReference>
<proteinExistence type="inferred from homology"/>
<dbReference type="InterPro" id="IPR020806">
    <property type="entry name" value="PKS_PP-bd"/>
</dbReference>
<dbReference type="GO" id="GO:0044550">
    <property type="term" value="P:secondary metabolite biosynthetic process"/>
    <property type="evidence" value="ECO:0007669"/>
    <property type="project" value="TreeGrafter"/>
</dbReference>
<dbReference type="PRINTS" id="PR00154">
    <property type="entry name" value="AMPBINDING"/>
</dbReference>
<reference evidence="10" key="1">
    <citation type="submission" date="2024-07" db="EMBL/GenBank/DDBJ databases">
        <title>Complete genome sequences of cellulolytic bacteria, Kitasatospora sp. CMC57 and Streptomyces sp. CMC78, isolated from Japanese agricultural soil.</title>
        <authorList>
            <person name="Hashimoto T."/>
            <person name="Ito M."/>
            <person name="Iwamoto M."/>
            <person name="Fukahori D."/>
            <person name="Shoda T."/>
            <person name="Sakoda M."/>
            <person name="Morohoshi T."/>
            <person name="Mitsuboshi M."/>
            <person name="Nishizawa T."/>
        </authorList>
    </citation>
    <scope>NUCLEOTIDE SEQUENCE</scope>
    <source>
        <strain evidence="10">CMC78</strain>
    </source>
</reference>
<evidence type="ECO:0000259" key="9">
    <source>
        <dbReference type="PROSITE" id="PS50075"/>
    </source>
</evidence>
<dbReference type="InterPro" id="IPR001242">
    <property type="entry name" value="Condensation_dom"/>
</dbReference>
<name>A0AB33KMF0_9ACTN</name>
<dbReference type="GO" id="GO:0005737">
    <property type="term" value="C:cytoplasm"/>
    <property type="evidence" value="ECO:0007669"/>
    <property type="project" value="TreeGrafter"/>
</dbReference>
<dbReference type="SMART" id="SM00823">
    <property type="entry name" value="PKS_PP"/>
    <property type="match status" value="1"/>
</dbReference>
<dbReference type="InterPro" id="IPR045851">
    <property type="entry name" value="AMP-bd_C_sf"/>
</dbReference>
<dbReference type="FunFam" id="3.40.50.12780:FF:000012">
    <property type="entry name" value="Non-ribosomal peptide synthetase"/>
    <property type="match status" value="1"/>
</dbReference>
<dbReference type="Pfam" id="PF00975">
    <property type="entry name" value="Thioesterase"/>
    <property type="match status" value="1"/>
</dbReference>
<dbReference type="GO" id="GO:0043041">
    <property type="term" value="P:amino acid activation for nonribosomal peptide biosynthetic process"/>
    <property type="evidence" value="ECO:0007669"/>
    <property type="project" value="TreeGrafter"/>
</dbReference>
<dbReference type="Gene3D" id="3.40.50.980">
    <property type="match status" value="2"/>
</dbReference>
<dbReference type="InterPro" id="IPR000873">
    <property type="entry name" value="AMP-dep_synth/lig_dom"/>
</dbReference>
<dbReference type="InterPro" id="IPR020802">
    <property type="entry name" value="TesA-like"/>
</dbReference>
<evidence type="ECO:0000256" key="7">
    <source>
        <dbReference type="ARBA" id="ARBA00022598"/>
    </source>
</evidence>
<keyword evidence="5" id="KW-0596">Phosphopantetheine</keyword>
<dbReference type="GO" id="GO:0017000">
    <property type="term" value="P:antibiotic biosynthetic process"/>
    <property type="evidence" value="ECO:0007669"/>
    <property type="project" value="UniProtKB-ARBA"/>
</dbReference>
<evidence type="ECO:0000256" key="4">
    <source>
        <dbReference type="ARBA" id="ARBA00016743"/>
    </source>
</evidence>
<gene>
    <name evidence="10" type="ORF">SCMC78_67890</name>
</gene>
<dbReference type="FunFam" id="1.10.1200.10:FF:000016">
    <property type="entry name" value="Non-ribosomal peptide synthase"/>
    <property type="match status" value="1"/>
</dbReference>
<dbReference type="SUPFAM" id="SSF47336">
    <property type="entry name" value="ACP-like"/>
    <property type="match status" value="1"/>
</dbReference>
<dbReference type="Pfam" id="PF00501">
    <property type="entry name" value="AMP-binding"/>
    <property type="match status" value="1"/>
</dbReference>
<dbReference type="PROSITE" id="PS50075">
    <property type="entry name" value="CARRIER"/>
    <property type="match status" value="1"/>
</dbReference>
<dbReference type="PANTHER" id="PTHR45527">
    <property type="entry name" value="NONRIBOSOMAL PEPTIDE SYNTHETASE"/>
    <property type="match status" value="1"/>
</dbReference>
<dbReference type="SUPFAM" id="SSF52777">
    <property type="entry name" value="CoA-dependent acyltransferases"/>
    <property type="match status" value="2"/>
</dbReference>
<comment type="pathway">
    <text evidence="2">Siderophore biosynthesis; mycobactin biosynthesis.</text>
</comment>
<dbReference type="Pfam" id="PF00550">
    <property type="entry name" value="PP-binding"/>
    <property type="match status" value="1"/>
</dbReference>
<evidence type="ECO:0000256" key="3">
    <source>
        <dbReference type="ARBA" id="ARBA00007380"/>
    </source>
</evidence>
<dbReference type="InterPro" id="IPR029058">
    <property type="entry name" value="AB_hydrolase_fold"/>
</dbReference>